<proteinExistence type="predicted"/>
<evidence type="ECO:0000313" key="5">
    <source>
        <dbReference type="EMBL" id="KAG6008016.1"/>
    </source>
</evidence>
<protein>
    <recommendedName>
        <fullName evidence="7">Ankyrin</fullName>
    </recommendedName>
</protein>
<dbReference type="PANTHER" id="PTHR24198:SF165">
    <property type="entry name" value="ANKYRIN REPEAT-CONTAINING PROTEIN-RELATED"/>
    <property type="match status" value="1"/>
</dbReference>
<keyword evidence="1" id="KW-0677">Repeat</keyword>
<gene>
    <name evidence="5" type="ORF">E4U43_000230</name>
</gene>
<dbReference type="Pfam" id="PF12796">
    <property type="entry name" value="Ank_2"/>
    <property type="match status" value="1"/>
</dbReference>
<organism evidence="5 6">
    <name type="scientific">Claviceps pusilla</name>
    <dbReference type="NCBI Taxonomy" id="123648"/>
    <lineage>
        <taxon>Eukaryota</taxon>
        <taxon>Fungi</taxon>
        <taxon>Dikarya</taxon>
        <taxon>Ascomycota</taxon>
        <taxon>Pezizomycotina</taxon>
        <taxon>Sordariomycetes</taxon>
        <taxon>Hypocreomycetidae</taxon>
        <taxon>Hypocreales</taxon>
        <taxon>Clavicipitaceae</taxon>
        <taxon>Claviceps</taxon>
    </lineage>
</organism>
<evidence type="ECO:0000256" key="2">
    <source>
        <dbReference type="ARBA" id="ARBA00023043"/>
    </source>
</evidence>
<dbReference type="InterPro" id="IPR036770">
    <property type="entry name" value="Ankyrin_rpt-contain_sf"/>
</dbReference>
<dbReference type="EMBL" id="SRPW01001065">
    <property type="protein sequence ID" value="KAG6008016.1"/>
    <property type="molecule type" value="Genomic_DNA"/>
</dbReference>
<feature type="repeat" description="ANK" evidence="3">
    <location>
        <begin position="183"/>
        <end position="215"/>
    </location>
</feature>
<keyword evidence="6" id="KW-1185">Reference proteome</keyword>
<dbReference type="Proteomes" id="UP000748025">
    <property type="component" value="Unassembled WGS sequence"/>
</dbReference>
<name>A0A9P7SWW2_9HYPO</name>
<evidence type="ECO:0000256" key="3">
    <source>
        <dbReference type="PROSITE-ProRule" id="PRU00023"/>
    </source>
</evidence>
<dbReference type="PANTHER" id="PTHR24198">
    <property type="entry name" value="ANKYRIN REPEAT AND PROTEIN KINASE DOMAIN-CONTAINING PROTEIN"/>
    <property type="match status" value="1"/>
</dbReference>
<dbReference type="Gene3D" id="1.25.40.20">
    <property type="entry name" value="Ankyrin repeat-containing domain"/>
    <property type="match status" value="3"/>
</dbReference>
<accession>A0A9P7SWW2</accession>
<keyword evidence="2 3" id="KW-0040">ANK repeat</keyword>
<dbReference type="SUPFAM" id="SSF48403">
    <property type="entry name" value="Ankyrin repeat"/>
    <property type="match status" value="1"/>
</dbReference>
<evidence type="ECO:0000256" key="4">
    <source>
        <dbReference type="SAM" id="Coils"/>
    </source>
</evidence>
<dbReference type="AlphaFoldDB" id="A0A9P7SWW2"/>
<evidence type="ECO:0008006" key="7">
    <source>
        <dbReference type="Google" id="ProtNLM"/>
    </source>
</evidence>
<dbReference type="PROSITE" id="PS50297">
    <property type="entry name" value="ANK_REP_REGION"/>
    <property type="match status" value="1"/>
</dbReference>
<evidence type="ECO:0000256" key="1">
    <source>
        <dbReference type="ARBA" id="ARBA00022737"/>
    </source>
</evidence>
<dbReference type="InterPro" id="IPR002110">
    <property type="entry name" value="Ankyrin_rpt"/>
</dbReference>
<dbReference type="SMART" id="SM00248">
    <property type="entry name" value="ANK"/>
    <property type="match status" value="4"/>
</dbReference>
<comment type="caution">
    <text evidence="5">The sequence shown here is derived from an EMBL/GenBank/DDBJ whole genome shotgun (WGS) entry which is preliminary data.</text>
</comment>
<reference evidence="5" key="1">
    <citation type="journal article" date="2020" name="bioRxiv">
        <title>Whole genome comparisons of ergot fungi reveals the divergence and evolution of species within the genus Claviceps are the result of varying mechanisms driving genome evolution and host range expansion.</title>
        <authorList>
            <person name="Wyka S.A."/>
            <person name="Mondo S.J."/>
            <person name="Liu M."/>
            <person name="Dettman J."/>
            <person name="Nalam V."/>
            <person name="Broders K.D."/>
        </authorList>
    </citation>
    <scope>NUCLEOTIDE SEQUENCE</scope>
    <source>
        <strain evidence="5">CCC 602</strain>
    </source>
</reference>
<dbReference type="OrthoDB" id="20872at2759"/>
<keyword evidence="4" id="KW-0175">Coiled coil</keyword>
<feature type="coiled-coil region" evidence="4">
    <location>
        <begin position="95"/>
        <end position="122"/>
    </location>
</feature>
<evidence type="ECO:0000313" key="6">
    <source>
        <dbReference type="Proteomes" id="UP000748025"/>
    </source>
</evidence>
<sequence>MDISRFHVDIWNMIIEELIIIIGIRNAALLRTTSKAFDAAIMRAICVSPVIDIQTDVRFADDYFLGHMGQSFLDKIFLGTSRSNKNVKNDVLVAIDNVNRKLDMLTGEMDEMKREKQHLAVAATISPNSCLSFSIRKEYDPEWDAQNIFCGAIVIGNLPLVKTLLEEHQALGSPIDMNGVTPYFSRPLVIAAACGHLEIVRYLLEKGAHSDLLLGCRKSFSEDHSFEMEDYSPQECYDFLRRGYHHDIPVLALSALRAAVLGQHKDVVRELLLPEYRLPISKVEFVGTLLAAAGADVELIHMLVNVMEGKTIPNGRGLIGEMVWLAVLNDRQEVVQMLSDEYDLDFHLDPSDWAAPQVSPLDLAASCGKTDMMRCLIARRITVHFHNYQNYNEAIDEAARKGHEAAVEMLCDLGADPAVALWSAFKHSRPRVTKLVLDKYPDLLDWERGREGRMMLCCAVTKKNLSNIELLVDRGVPLNNGYEDSSQIPINVAKHGSGQWVVDYLISLGAQDTDIQECYEDMEVTTHGIFVNERTWQWVSNF</sequence>
<dbReference type="PROSITE" id="PS50088">
    <property type="entry name" value="ANK_REPEAT"/>
    <property type="match status" value="1"/>
</dbReference>